<reference evidence="2" key="1">
    <citation type="submission" date="2022-10" db="EMBL/GenBank/DDBJ databases">
        <authorList>
            <person name="Kim H.S."/>
            <person name="Kim J.-S."/>
            <person name="Suh M.K."/>
            <person name="Eom M.K."/>
            <person name="Lee J.-S."/>
        </authorList>
    </citation>
    <scope>NUCLEOTIDE SEQUENCE</scope>
    <source>
        <strain evidence="2">LIP-5</strain>
    </source>
</reference>
<comment type="caution">
    <text evidence="2">The sequence shown here is derived from an EMBL/GenBank/DDBJ whole genome shotgun (WGS) entry which is preliminary data.</text>
</comment>
<dbReference type="Gene3D" id="2.60.40.10">
    <property type="entry name" value="Immunoglobulins"/>
    <property type="match status" value="1"/>
</dbReference>
<dbReference type="InterPro" id="IPR013783">
    <property type="entry name" value="Ig-like_fold"/>
</dbReference>
<name>A0AAE3ING9_9BACT</name>
<evidence type="ECO:0000313" key="2">
    <source>
        <dbReference type="EMBL" id="MCU7695320.1"/>
    </source>
</evidence>
<accession>A0AAE3ING9</accession>
<evidence type="ECO:0000313" key="3">
    <source>
        <dbReference type="Proteomes" id="UP001209317"/>
    </source>
</evidence>
<dbReference type="AlphaFoldDB" id="A0AAE3ING9"/>
<protein>
    <submittedName>
        <fullName evidence="2">DUF4998 domain-containing protein</fullName>
    </submittedName>
</protein>
<sequence length="407" mass="45433">MRLKNIGAIVTLTIAVIISVHSCKKVDDNYKQFLAGGERVYVGRADSIKTYGGQNRIMLEWLLISDPKVTGYKVFWNNGKDSISNPVQKTNVIDTVRLMINNMPEGAYFFDIYTYDNEGHRSVKATAYGRVYGSNYQKSLLARGVKSSTPYDAYGTVRLTWSDPDEQFVGGQVRYKTLYGNDTIIPVINHKDSIYTLLPNATTTFQYRSIFKPQPTAIDSFYSSWTTQTTPVKVTGLYMKNFEEPFVRAAWDGARWGTLKDWMVNAAAKNRGIYGSYDKYQNGEWFGFERWVAADKTIVNGKAYQTVKLPKGKYAFFIYRNAVTGNANGGNDQRYIVVAGGNTLPDISNISTAIASKSFAGLAENATASVEFTLDKPTEVSLGVVLSFTSTSQNMRMAEVGILQMPE</sequence>
<dbReference type="Pfam" id="PF16389">
    <property type="entry name" value="DUF4998"/>
    <property type="match status" value="1"/>
</dbReference>
<dbReference type="Proteomes" id="UP001209317">
    <property type="component" value="Unassembled WGS sequence"/>
</dbReference>
<organism evidence="2 3">
    <name type="scientific">Haoranjiania flava</name>
    <dbReference type="NCBI Taxonomy" id="1856322"/>
    <lineage>
        <taxon>Bacteria</taxon>
        <taxon>Pseudomonadati</taxon>
        <taxon>Bacteroidota</taxon>
        <taxon>Chitinophagia</taxon>
        <taxon>Chitinophagales</taxon>
        <taxon>Chitinophagaceae</taxon>
        <taxon>Haoranjiania</taxon>
    </lineage>
</organism>
<feature type="domain" description="DUF5013" evidence="1">
    <location>
        <begin position="240"/>
        <end position="383"/>
    </location>
</feature>
<dbReference type="InterPro" id="IPR032181">
    <property type="entry name" value="DUF5013"/>
</dbReference>
<gene>
    <name evidence="2" type="ORF">OD355_12405</name>
</gene>
<proteinExistence type="predicted"/>
<dbReference type="RefSeq" id="WP_263038808.1">
    <property type="nucleotide sequence ID" value="NZ_JAOTPL010000023.1"/>
</dbReference>
<evidence type="ECO:0000259" key="1">
    <source>
        <dbReference type="Pfam" id="PF16405"/>
    </source>
</evidence>
<dbReference type="EMBL" id="JAOTPL010000023">
    <property type="protein sequence ID" value="MCU7695320.1"/>
    <property type="molecule type" value="Genomic_DNA"/>
</dbReference>
<keyword evidence="3" id="KW-1185">Reference proteome</keyword>
<dbReference type="Pfam" id="PF16405">
    <property type="entry name" value="DUF5013"/>
    <property type="match status" value="1"/>
</dbReference>